<proteinExistence type="evidence at transcript level"/>
<dbReference type="EMBL" id="EU976475">
    <property type="protein sequence ID" value="ACG48593.1"/>
    <property type="molecule type" value="mRNA"/>
</dbReference>
<protein>
    <submittedName>
        <fullName evidence="1">Uncharacterized protein</fullName>
    </submittedName>
</protein>
<reference evidence="1" key="1">
    <citation type="journal article" date="2009" name="Plant Mol. Biol.">
        <title>Insights into corn genes derived from large-scale cDNA sequencing.</title>
        <authorList>
            <person name="Alexandrov N.N."/>
            <person name="Brover V.V."/>
            <person name="Freidin S."/>
            <person name="Troukhan M.E."/>
            <person name="Tatarinova T.V."/>
            <person name="Zhang H."/>
            <person name="Swaller T.J."/>
            <person name="Lu Y.P."/>
            <person name="Bouck J."/>
            <person name="Flavell R.B."/>
            <person name="Feldmann K.A."/>
        </authorList>
    </citation>
    <scope>NUCLEOTIDE SEQUENCE</scope>
</reference>
<dbReference type="AlphaFoldDB" id="B6UGW0"/>
<sequence>MVFDKMFKWSVVSWTTLLAAWDVWYFRSLSATPSTPGEVLFLPYRFSARRRLLMCELCVLMRELTDKEARSVRCLPSV</sequence>
<evidence type="ECO:0000313" key="1">
    <source>
        <dbReference type="EMBL" id="ACG48593.1"/>
    </source>
</evidence>
<name>B6UGW0_MAIZE</name>
<organism evidence="1">
    <name type="scientific">Zea mays</name>
    <name type="common">Maize</name>
    <dbReference type="NCBI Taxonomy" id="4577"/>
    <lineage>
        <taxon>Eukaryota</taxon>
        <taxon>Viridiplantae</taxon>
        <taxon>Streptophyta</taxon>
        <taxon>Embryophyta</taxon>
        <taxon>Tracheophyta</taxon>
        <taxon>Spermatophyta</taxon>
        <taxon>Magnoliopsida</taxon>
        <taxon>Liliopsida</taxon>
        <taxon>Poales</taxon>
        <taxon>Poaceae</taxon>
        <taxon>PACMAD clade</taxon>
        <taxon>Panicoideae</taxon>
        <taxon>Andropogonodae</taxon>
        <taxon>Andropogoneae</taxon>
        <taxon>Tripsacinae</taxon>
        <taxon>Zea</taxon>
    </lineage>
</organism>
<accession>B6UGW0</accession>